<protein>
    <recommendedName>
        <fullName evidence="1">Stc1 domain-containing protein</fullName>
    </recommendedName>
</protein>
<dbReference type="Proteomes" id="UP000191672">
    <property type="component" value="Unassembled WGS sequence"/>
</dbReference>
<dbReference type="AlphaFoldDB" id="A0A1V6PVT4"/>
<sequence>MTPRRNQASMLYRSYDETRQLLEQISLPALIICCVCHTYYIKSNFPANQLNNLCQAIYENKEDTYDPHRDIPSPTQQVAKCITCAQSQVVERKCDHCDKFRSLHDFSKNQRSRSTSYCVYCMQEQMGTDPDAETSRMQTLCKKARNPDLYTGLGAALKVNRNEVNDDYKSAHQARRMPAMPTQHQYFDRTPRAGHNRLPLPAPQRAPSLLLHRRLDNRVDGRYL</sequence>
<name>A0A1V6PVT4_9EURO</name>
<gene>
    <name evidence="2" type="ORF">PENANT_c029G10964</name>
</gene>
<proteinExistence type="predicted"/>
<evidence type="ECO:0000259" key="1">
    <source>
        <dbReference type="Pfam" id="PF12898"/>
    </source>
</evidence>
<dbReference type="EMBL" id="MDYN01000029">
    <property type="protein sequence ID" value="OQD81139.1"/>
    <property type="molecule type" value="Genomic_DNA"/>
</dbReference>
<reference evidence="3" key="1">
    <citation type="journal article" date="2017" name="Nat. Microbiol.">
        <title>Global analysis of biosynthetic gene clusters reveals vast potential of secondary metabolite production in Penicillium species.</title>
        <authorList>
            <person name="Nielsen J.C."/>
            <person name="Grijseels S."/>
            <person name="Prigent S."/>
            <person name="Ji B."/>
            <person name="Dainat J."/>
            <person name="Nielsen K.F."/>
            <person name="Frisvad J.C."/>
            <person name="Workman M."/>
            <person name="Nielsen J."/>
        </authorList>
    </citation>
    <scope>NUCLEOTIDE SEQUENCE [LARGE SCALE GENOMIC DNA]</scope>
    <source>
        <strain evidence="3">IBT 31811</strain>
    </source>
</reference>
<feature type="domain" description="Stc1" evidence="1">
    <location>
        <begin position="33"/>
        <end position="123"/>
    </location>
</feature>
<dbReference type="InterPro" id="IPR024630">
    <property type="entry name" value="Stc1"/>
</dbReference>
<evidence type="ECO:0000313" key="2">
    <source>
        <dbReference type="EMBL" id="OQD81139.1"/>
    </source>
</evidence>
<dbReference type="STRING" id="416450.A0A1V6PVT4"/>
<keyword evidence="3" id="KW-1185">Reference proteome</keyword>
<evidence type="ECO:0000313" key="3">
    <source>
        <dbReference type="Proteomes" id="UP000191672"/>
    </source>
</evidence>
<organism evidence="2 3">
    <name type="scientific">Penicillium antarcticum</name>
    <dbReference type="NCBI Taxonomy" id="416450"/>
    <lineage>
        <taxon>Eukaryota</taxon>
        <taxon>Fungi</taxon>
        <taxon>Dikarya</taxon>
        <taxon>Ascomycota</taxon>
        <taxon>Pezizomycotina</taxon>
        <taxon>Eurotiomycetes</taxon>
        <taxon>Eurotiomycetidae</taxon>
        <taxon>Eurotiales</taxon>
        <taxon>Aspergillaceae</taxon>
        <taxon>Penicillium</taxon>
    </lineage>
</organism>
<dbReference type="Pfam" id="PF12898">
    <property type="entry name" value="Stc1"/>
    <property type="match status" value="1"/>
</dbReference>
<comment type="caution">
    <text evidence="2">The sequence shown here is derived from an EMBL/GenBank/DDBJ whole genome shotgun (WGS) entry which is preliminary data.</text>
</comment>
<accession>A0A1V6PVT4</accession>